<evidence type="ECO:0000313" key="3">
    <source>
        <dbReference type="EMBL" id="SLN19883.1"/>
    </source>
</evidence>
<feature type="region of interest" description="Disordered" evidence="1">
    <location>
        <begin position="144"/>
        <end position="253"/>
    </location>
</feature>
<name>A0A1X6YFW9_9RHOB</name>
<accession>A0A1X6YFW9</accession>
<proteinExistence type="predicted"/>
<reference evidence="3 4" key="1">
    <citation type="submission" date="2017-03" db="EMBL/GenBank/DDBJ databases">
        <authorList>
            <person name="Afonso C.L."/>
            <person name="Miller P.J."/>
            <person name="Scott M.A."/>
            <person name="Spackman E."/>
            <person name="Goraichik I."/>
            <person name="Dimitrov K.M."/>
            <person name="Suarez D.L."/>
            <person name="Swayne D.E."/>
        </authorList>
    </citation>
    <scope>NUCLEOTIDE SEQUENCE [LARGE SCALE GENOMIC DNA]</scope>
    <source>
        <strain evidence="3 4">CECT 7450</strain>
    </source>
</reference>
<dbReference type="SUPFAM" id="SSF74653">
    <property type="entry name" value="TolA/TonB C-terminal domain"/>
    <property type="match status" value="1"/>
</dbReference>
<dbReference type="EMBL" id="FWFX01000002">
    <property type="protein sequence ID" value="SLN19883.1"/>
    <property type="molecule type" value="Genomic_DNA"/>
</dbReference>
<dbReference type="AlphaFoldDB" id="A0A1X6YFW9"/>
<evidence type="ECO:0000256" key="1">
    <source>
        <dbReference type="SAM" id="MobiDB-lite"/>
    </source>
</evidence>
<sequence>MGKAAEAGRTRGLDRVNTGQIISGVGHLGLIAFALFGGAFQSEPLPMEVSEVTAISSEDFALLMAQTQAPDAVANVDTPEPPEAGEAVPDLTSDTDETPVVAQPEVAEPDVPDEAPDVAELAPPEAEVTDEAPVLQPPSEEVAVLPEINPESQPRPADVIAPEAVEAPEPDVRIDDVDQQETQPDEAETVVEDEQEETARQETTTEIVTEAEEEEDAPIAPTASVRPVARPSRPVEEPAEEVVQDVPSTENSSVEDALAEALGTTQTETRPAGPPLTAGEKDALRLGVQQCWNVGSLSTDALQTIVVVAFQMTEDAKPVANSIRMVSSSGGSSSSAQQAFDAARRAIIRCGARGYDLPAEKYDQWREVEITFNPENMRIK</sequence>
<evidence type="ECO:0008006" key="5">
    <source>
        <dbReference type="Google" id="ProtNLM"/>
    </source>
</evidence>
<feature type="region of interest" description="Disordered" evidence="1">
    <location>
        <begin position="77"/>
        <end position="96"/>
    </location>
</feature>
<gene>
    <name evidence="3" type="ORF">ROA7450_00647</name>
</gene>
<feature type="compositionally biased region" description="Acidic residues" evidence="1">
    <location>
        <begin position="177"/>
        <end position="196"/>
    </location>
</feature>
<evidence type="ECO:0000256" key="2">
    <source>
        <dbReference type="SAM" id="Phobius"/>
    </source>
</evidence>
<keyword evidence="4" id="KW-1185">Reference proteome</keyword>
<dbReference type="Proteomes" id="UP000193061">
    <property type="component" value="Unassembled WGS sequence"/>
</dbReference>
<keyword evidence="2" id="KW-0472">Membrane</keyword>
<evidence type="ECO:0000313" key="4">
    <source>
        <dbReference type="Proteomes" id="UP000193061"/>
    </source>
</evidence>
<keyword evidence="2" id="KW-0812">Transmembrane</keyword>
<organism evidence="3 4">
    <name type="scientific">Roseovarius albus</name>
    <dbReference type="NCBI Taxonomy" id="1247867"/>
    <lineage>
        <taxon>Bacteria</taxon>
        <taxon>Pseudomonadati</taxon>
        <taxon>Pseudomonadota</taxon>
        <taxon>Alphaproteobacteria</taxon>
        <taxon>Rhodobacterales</taxon>
        <taxon>Roseobacteraceae</taxon>
        <taxon>Roseovarius</taxon>
    </lineage>
</organism>
<feature type="transmembrane region" description="Helical" evidence="2">
    <location>
        <begin position="21"/>
        <end position="40"/>
    </location>
</feature>
<keyword evidence="2" id="KW-1133">Transmembrane helix</keyword>
<dbReference type="Gene3D" id="3.30.1150.10">
    <property type="match status" value="1"/>
</dbReference>
<dbReference type="RefSeq" id="WP_234999410.1">
    <property type="nucleotide sequence ID" value="NZ_FWFX01000002.1"/>
</dbReference>
<protein>
    <recommendedName>
        <fullName evidence="5">Cell division and transport-associated protein TolA</fullName>
    </recommendedName>
</protein>